<dbReference type="PRINTS" id="PR00508">
    <property type="entry name" value="S21N4MTFRASE"/>
</dbReference>
<feature type="domain" description="DNA methylase N-4/N-6" evidence="5">
    <location>
        <begin position="2"/>
        <end position="56"/>
    </location>
</feature>
<keyword evidence="3 6" id="KW-0808">Transferase</keyword>
<keyword evidence="7" id="KW-1185">Reference proteome</keyword>
<dbReference type="KEGG" id="ado:A6F68_00089"/>
<dbReference type="GO" id="GO:0032259">
    <property type="term" value="P:methylation"/>
    <property type="evidence" value="ECO:0007669"/>
    <property type="project" value="UniProtKB-KW"/>
</dbReference>
<keyword evidence="2 6" id="KW-0489">Methyltransferase</keyword>
<reference evidence="6 7" key="1">
    <citation type="submission" date="2016-07" db="EMBL/GenBank/DDBJ databases">
        <title>Complete genome sequence of Altererythrobacter dongtanensis KCTC 22672, a type strain with esterase isolated from tidal flat.</title>
        <authorList>
            <person name="Cheng H."/>
            <person name="Wu Y.-H."/>
            <person name="Zhou P."/>
            <person name="Huo Y.-Y."/>
            <person name="Wang C.-S."/>
            <person name="Xu X.-W."/>
        </authorList>
    </citation>
    <scope>NUCLEOTIDE SEQUENCE [LARGE SCALE GENOMIC DNA]</scope>
    <source>
        <strain evidence="6 7">KCTC 22672</strain>
    </source>
</reference>
<proteinExistence type="predicted"/>
<comment type="catalytic activity">
    <reaction evidence="4">
        <text>a 2'-deoxyadenosine in DNA + S-adenosyl-L-methionine = an N(6)-methyl-2'-deoxyadenosine in DNA + S-adenosyl-L-homocysteine + H(+)</text>
        <dbReference type="Rhea" id="RHEA:15197"/>
        <dbReference type="Rhea" id="RHEA-COMP:12418"/>
        <dbReference type="Rhea" id="RHEA-COMP:12419"/>
        <dbReference type="ChEBI" id="CHEBI:15378"/>
        <dbReference type="ChEBI" id="CHEBI:57856"/>
        <dbReference type="ChEBI" id="CHEBI:59789"/>
        <dbReference type="ChEBI" id="CHEBI:90615"/>
        <dbReference type="ChEBI" id="CHEBI:90616"/>
        <dbReference type="EC" id="2.1.1.72"/>
    </reaction>
</comment>
<dbReference type="SUPFAM" id="SSF53335">
    <property type="entry name" value="S-adenosyl-L-methionine-dependent methyltransferases"/>
    <property type="match status" value="1"/>
</dbReference>
<sequence>MKPTALVADFILDCSNRGDLVADPCIGSGTTLIAAHRTGRRGAGIEIDPGYADTALKRLAATSGLVPTLVGDGRSFDEIAAERLAWED</sequence>
<evidence type="ECO:0000313" key="6">
    <source>
        <dbReference type="EMBL" id="ANY18625.1"/>
    </source>
</evidence>
<organism evidence="6 7">
    <name type="scientific">Tsuneonella dongtanensis</name>
    <dbReference type="NCBI Taxonomy" id="692370"/>
    <lineage>
        <taxon>Bacteria</taxon>
        <taxon>Pseudomonadati</taxon>
        <taxon>Pseudomonadota</taxon>
        <taxon>Alphaproteobacteria</taxon>
        <taxon>Sphingomonadales</taxon>
        <taxon>Erythrobacteraceae</taxon>
        <taxon>Tsuneonella</taxon>
    </lineage>
</organism>
<dbReference type="GO" id="GO:0003677">
    <property type="term" value="F:DNA binding"/>
    <property type="evidence" value="ECO:0007669"/>
    <property type="project" value="InterPro"/>
</dbReference>
<dbReference type="EMBL" id="CP016591">
    <property type="protein sequence ID" value="ANY18625.1"/>
    <property type="molecule type" value="Genomic_DNA"/>
</dbReference>
<dbReference type="EC" id="2.1.1.72" evidence="1"/>
<name>A0A1B2A995_9SPHN</name>
<evidence type="ECO:0000259" key="5">
    <source>
        <dbReference type="Pfam" id="PF01555"/>
    </source>
</evidence>
<dbReference type="Gene3D" id="3.40.50.150">
    <property type="entry name" value="Vaccinia Virus protein VP39"/>
    <property type="match status" value="1"/>
</dbReference>
<gene>
    <name evidence="6" type="primary">dpnA_1</name>
    <name evidence="6" type="ORF">A6F68_00089</name>
</gene>
<evidence type="ECO:0000256" key="3">
    <source>
        <dbReference type="ARBA" id="ARBA00022679"/>
    </source>
</evidence>
<dbReference type="InterPro" id="IPR001091">
    <property type="entry name" value="RM_Methyltransferase"/>
</dbReference>
<dbReference type="Pfam" id="PF01555">
    <property type="entry name" value="N6_N4_Mtase"/>
    <property type="match status" value="1"/>
</dbReference>
<dbReference type="STRING" id="692370.A6F68_00089"/>
<evidence type="ECO:0000256" key="1">
    <source>
        <dbReference type="ARBA" id="ARBA00011900"/>
    </source>
</evidence>
<dbReference type="GO" id="GO:0009007">
    <property type="term" value="F:site-specific DNA-methyltransferase (adenine-specific) activity"/>
    <property type="evidence" value="ECO:0007669"/>
    <property type="project" value="UniProtKB-EC"/>
</dbReference>
<evidence type="ECO:0000256" key="2">
    <source>
        <dbReference type="ARBA" id="ARBA00022603"/>
    </source>
</evidence>
<evidence type="ECO:0000313" key="7">
    <source>
        <dbReference type="Proteomes" id="UP000092932"/>
    </source>
</evidence>
<accession>A0A1B2A995</accession>
<evidence type="ECO:0000256" key="4">
    <source>
        <dbReference type="ARBA" id="ARBA00047942"/>
    </source>
</evidence>
<protein>
    <recommendedName>
        <fullName evidence="1">site-specific DNA-methyltransferase (adenine-specific)</fullName>
        <ecNumber evidence="1">2.1.1.72</ecNumber>
    </recommendedName>
</protein>
<dbReference type="GO" id="GO:0008170">
    <property type="term" value="F:N-methyltransferase activity"/>
    <property type="evidence" value="ECO:0007669"/>
    <property type="project" value="InterPro"/>
</dbReference>
<dbReference type="AlphaFoldDB" id="A0A1B2A995"/>
<dbReference type="InterPro" id="IPR029063">
    <property type="entry name" value="SAM-dependent_MTases_sf"/>
</dbReference>
<dbReference type="Proteomes" id="UP000092932">
    <property type="component" value="Chromosome"/>
</dbReference>
<dbReference type="InterPro" id="IPR002941">
    <property type="entry name" value="DNA_methylase_N4/N6"/>
</dbReference>